<organism evidence="4 5">
    <name type="scientific">Halobacterium jilantaiense</name>
    <dbReference type="NCBI Taxonomy" id="355548"/>
    <lineage>
        <taxon>Archaea</taxon>
        <taxon>Methanobacteriati</taxon>
        <taxon>Methanobacteriota</taxon>
        <taxon>Stenosarchaea group</taxon>
        <taxon>Halobacteria</taxon>
        <taxon>Halobacteriales</taxon>
        <taxon>Halobacteriaceae</taxon>
        <taxon>Halobacterium</taxon>
    </lineage>
</organism>
<evidence type="ECO:0000259" key="3">
    <source>
        <dbReference type="Pfam" id="PF13559"/>
    </source>
</evidence>
<protein>
    <recommendedName>
        <fullName evidence="3">Protein-glutamine gamma-glutamyltransferase-like C-terminal domain-containing protein</fullName>
    </recommendedName>
</protein>
<dbReference type="RefSeq" id="WP_089668556.1">
    <property type="nucleotide sequence ID" value="NZ_FOJA01000001.1"/>
</dbReference>
<feature type="transmembrane region" description="Helical" evidence="2">
    <location>
        <begin position="174"/>
        <end position="193"/>
    </location>
</feature>
<feature type="transmembrane region" description="Helical" evidence="2">
    <location>
        <begin position="109"/>
        <end position="129"/>
    </location>
</feature>
<evidence type="ECO:0000313" key="5">
    <source>
        <dbReference type="Proteomes" id="UP000198518"/>
    </source>
</evidence>
<sequence>MTRRRSAVVLALVCVVAVSLAAATLPAPTEPRGSGTGSGDESPVAGEGAHQSENASSGVARNVETATEQTTPPLSGVCVPVLRSPAFFAVAAVLTGAAAVAVRRRVATTPTVVVVGGAVLSAVPFWLAATDCRSSVPSESRGVDELVFAPGDTGSSGGGEAAAEAATTLLTDPVVVLGVVAVVASLVVVAYHATGDDPAPSSDDASDESGEAADSGVNASLSVAAAAGDAADRIEAGADVDNEVYRAWRAMAAATGIPDPGAATPAEFAAAARDAGMPAEDVAALTDVFREVRYGDAEATPDREQRAVDALRSLQTAADRDAALGWDNR</sequence>
<dbReference type="STRING" id="355548.SAMN04487945_1321"/>
<dbReference type="InterPro" id="IPR025403">
    <property type="entry name" value="TgpA-like_C"/>
</dbReference>
<proteinExistence type="predicted"/>
<dbReference type="Pfam" id="PF13559">
    <property type="entry name" value="DUF4129"/>
    <property type="match status" value="1"/>
</dbReference>
<evidence type="ECO:0000313" key="4">
    <source>
        <dbReference type="EMBL" id="SEW07983.1"/>
    </source>
</evidence>
<evidence type="ECO:0000256" key="2">
    <source>
        <dbReference type="SAM" id="Phobius"/>
    </source>
</evidence>
<evidence type="ECO:0000256" key="1">
    <source>
        <dbReference type="SAM" id="MobiDB-lite"/>
    </source>
</evidence>
<feature type="compositionally biased region" description="Polar residues" evidence="1">
    <location>
        <begin position="51"/>
        <end position="73"/>
    </location>
</feature>
<accession>A0A1I0P1X2</accession>
<dbReference type="EMBL" id="FOJA01000001">
    <property type="protein sequence ID" value="SEW07983.1"/>
    <property type="molecule type" value="Genomic_DNA"/>
</dbReference>
<reference evidence="4 5" key="1">
    <citation type="submission" date="2016-10" db="EMBL/GenBank/DDBJ databases">
        <authorList>
            <person name="de Groot N.N."/>
        </authorList>
    </citation>
    <scope>NUCLEOTIDE SEQUENCE [LARGE SCALE GENOMIC DNA]</scope>
    <source>
        <strain evidence="4 5">CGMCC 1.5337</strain>
    </source>
</reference>
<dbReference type="Proteomes" id="UP000198518">
    <property type="component" value="Unassembled WGS sequence"/>
</dbReference>
<keyword evidence="2" id="KW-1133">Transmembrane helix</keyword>
<gene>
    <name evidence="4" type="ORF">SAMN04487945_1321</name>
</gene>
<feature type="region of interest" description="Disordered" evidence="1">
    <location>
        <begin position="26"/>
        <end position="75"/>
    </location>
</feature>
<name>A0A1I0P1X2_9EURY</name>
<keyword evidence="5" id="KW-1185">Reference proteome</keyword>
<feature type="region of interest" description="Disordered" evidence="1">
    <location>
        <begin position="196"/>
        <end position="215"/>
    </location>
</feature>
<keyword evidence="2" id="KW-0812">Transmembrane</keyword>
<keyword evidence="2" id="KW-0472">Membrane</keyword>
<dbReference type="AlphaFoldDB" id="A0A1I0P1X2"/>
<feature type="transmembrane region" description="Helical" evidence="2">
    <location>
        <begin position="82"/>
        <end position="102"/>
    </location>
</feature>
<feature type="domain" description="Protein-glutamine gamma-glutamyltransferase-like C-terminal" evidence="3">
    <location>
        <begin position="245"/>
        <end position="312"/>
    </location>
</feature>